<keyword evidence="11" id="KW-0256">Endoplasmic reticulum</keyword>
<dbReference type="SMART" id="SM00184">
    <property type="entry name" value="RING"/>
    <property type="match status" value="1"/>
</dbReference>
<dbReference type="Gramene" id="ONI12781">
    <property type="protein sequence ID" value="ONI12781"/>
    <property type="gene ID" value="PRUPE_4G183300"/>
</dbReference>
<evidence type="ECO:0000256" key="9">
    <source>
        <dbReference type="ARBA" id="ARBA00023136"/>
    </source>
</evidence>
<keyword evidence="5 11" id="KW-0479">Metal-binding</keyword>
<dbReference type="AlphaFoldDB" id="A0A251PMH6"/>
<proteinExistence type="predicted"/>
<name>A0A251PMH6_PRUPE</name>
<evidence type="ECO:0000259" key="13">
    <source>
        <dbReference type="PROSITE" id="PS50089"/>
    </source>
</evidence>
<evidence type="ECO:0000256" key="3">
    <source>
        <dbReference type="ARBA" id="ARBA00004906"/>
    </source>
</evidence>
<dbReference type="PROSITE" id="PS50089">
    <property type="entry name" value="ZF_RING_2"/>
    <property type="match status" value="1"/>
</dbReference>
<gene>
    <name evidence="14" type="ORF">PRUPE_4G183300</name>
</gene>
<feature type="domain" description="RING-type" evidence="13">
    <location>
        <begin position="42"/>
        <end position="90"/>
    </location>
</feature>
<dbReference type="Pfam" id="PF00097">
    <property type="entry name" value="zf-C3HC4"/>
    <property type="match status" value="1"/>
</dbReference>
<comment type="function">
    <text evidence="11">E3 ubiquitin-protein ligase.</text>
</comment>
<evidence type="ECO:0000256" key="2">
    <source>
        <dbReference type="ARBA" id="ARBA00004308"/>
    </source>
</evidence>
<sequence>MEQNFYEPEGHFDSDADVSIKKWKSISTLTTDSENDDGGFDCNICLDSAHEPVVTLCGHLYCWPCIYKWLQVPTTSDKSSHMKGTCPVCKANITHALLVPLYGRGTSHSDSEGKKPQLGQIVPRRPSPELNTLMTNILAGSLPRRQLDPNYLERHSQPVHDQYYPSQGGYAANSESSDLGPSHGGYAANSESSYLGAATMTTLSHPTIGMVGEFVFARMFGSSDTSIFSYPYMNSYPPSSPRMRRQEVQLDKSLNRVTIFLFCCFILCLLLF</sequence>
<dbReference type="OrthoDB" id="6270329at2759"/>
<keyword evidence="9" id="KW-0472">Membrane</keyword>
<keyword evidence="7 11" id="KW-0833">Ubl conjugation pathway</keyword>
<dbReference type="PROSITE" id="PS00518">
    <property type="entry name" value="ZF_RING_1"/>
    <property type="match status" value="1"/>
</dbReference>
<dbReference type="UniPathway" id="UPA00143"/>
<comment type="catalytic activity">
    <reaction evidence="1 11">
        <text>S-ubiquitinyl-[E2 ubiquitin-conjugating enzyme]-L-cysteine + [acceptor protein]-L-lysine = [E2 ubiquitin-conjugating enzyme]-L-cysteine + N(6)-ubiquitinyl-[acceptor protein]-L-lysine.</text>
        <dbReference type="EC" id="2.3.2.27"/>
    </reaction>
</comment>
<comment type="domain">
    <text evidence="11">The RING-type zinc finger domain is responsible for E3 ligase activity.</text>
</comment>
<reference evidence="14 15" key="1">
    <citation type="journal article" date="2013" name="Nat. Genet.">
        <title>The high-quality draft genome of peach (Prunus persica) identifies unique patterns of genetic diversity, domestication and genome evolution.</title>
        <authorList>
            <consortium name="International Peach Genome Initiative"/>
            <person name="Verde I."/>
            <person name="Abbott A.G."/>
            <person name="Scalabrin S."/>
            <person name="Jung S."/>
            <person name="Shu S."/>
            <person name="Marroni F."/>
            <person name="Zhebentyayeva T."/>
            <person name="Dettori M.T."/>
            <person name="Grimwood J."/>
            <person name="Cattonaro F."/>
            <person name="Zuccolo A."/>
            <person name="Rossini L."/>
            <person name="Jenkins J."/>
            <person name="Vendramin E."/>
            <person name="Meisel L.A."/>
            <person name="Decroocq V."/>
            <person name="Sosinski B."/>
            <person name="Prochnik S."/>
            <person name="Mitros T."/>
            <person name="Policriti A."/>
            <person name="Cipriani G."/>
            <person name="Dondini L."/>
            <person name="Ficklin S."/>
            <person name="Goodstein D.M."/>
            <person name="Xuan P."/>
            <person name="Del Fabbro C."/>
            <person name="Aramini V."/>
            <person name="Copetti D."/>
            <person name="Gonzalez S."/>
            <person name="Horner D.S."/>
            <person name="Falchi R."/>
            <person name="Lucas S."/>
            <person name="Mica E."/>
            <person name="Maldonado J."/>
            <person name="Lazzari B."/>
            <person name="Bielenberg D."/>
            <person name="Pirona R."/>
            <person name="Miculan M."/>
            <person name="Barakat A."/>
            <person name="Testolin R."/>
            <person name="Stella A."/>
            <person name="Tartarini S."/>
            <person name="Tonutti P."/>
            <person name="Arus P."/>
            <person name="Orellana A."/>
            <person name="Wells C."/>
            <person name="Main D."/>
            <person name="Vizzotto G."/>
            <person name="Silva H."/>
            <person name="Salamini F."/>
            <person name="Schmutz J."/>
            <person name="Morgante M."/>
            <person name="Rokhsar D.S."/>
        </authorList>
    </citation>
    <scope>NUCLEOTIDE SEQUENCE [LARGE SCALE GENOMIC DNA]</scope>
    <source>
        <strain evidence="15">cv. Nemared</strain>
    </source>
</reference>
<dbReference type="GO" id="GO:0044390">
    <property type="term" value="F:ubiquitin-like protein conjugating enzyme binding"/>
    <property type="evidence" value="ECO:0000318"/>
    <property type="project" value="GO_Central"/>
</dbReference>
<organism evidence="14 15">
    <name type="scientific">Prunus persica</name>
    <name type="common">Peach</name>
    <name type="synonym">Amygdalus persica</name>
    <dbReference type="NCBI Taxonomy" id="3760"/>
    <lineage>
        <taxon>Eukaryota</taxon>
        <taxon>Viridiplantae</taxon>
        <taxon>Streptophyta</taxon>
        <taxon>Embryophyta</taxon>
        <taxon>Tracheophyta</taxon>
        <taxon>Spermatophyta</taxon>
        <taxon>Magnoliopsida</taxon>
        <taxon>eudicotyledons</taxon>
        <taxon>Gunneridae</taxon>
        <taxon>Pentapetalae</taxon>
        <taxon>rosids</taxon>
        <taxon>fabids</taxon>
        <taxon>Rosales</taxon>
        <taxon>Rosaceae</taxon>
        <taxon>Amygdaloideae</taxon>
        <taxon>Amygdaleae</taxon>
        <taxon>Prunus</taxon>
    </lineage>
</organism>
<comment type="subcellular location">
    <subcellularLocation>
        <location evidence="2">Endomembrane system</location>
    </subcellularLocation>
    <subcellularLocation>
        <location evidence="11">Endoplasmic reticulum membrane</location>
        <topology evidence="11">Single-pass type IV membrane protein</topology>
    </subcellularLocation>
</comment>
<evidence type="ECO:0000256" key="4">
    <source>
        <dbReference type="ARBA" id="ARBA00022679"/>
    </source>
</evidence>
<feature type="region of interest" description="Disordered" evidence="12">
    <location>
        <begin position="105"/>
        <end position="128"/>
    </location>
</feature>
<dbReference type="EC" id="2.3.2.27" evidence="11"/>
<dbReference type="InterPro" id="IPR001841">
    <property type="entry name" value="Znf_RING"/>
</dbReference>
<evidence type="ECO:0000313" key="15">
    <source>
        <dbReference type="Proteomes" id="UP000006882"/>
    </source>
</evidence>
<protein>
    <recommendedName>
        <fullName evidence="11">E3 ubiquitin-protein ligase RMA</fullName>
        <ecNumber evidence="11">2.3.2.27</ecNumber>
    </recommendedName>
    <alternativeName>
        <fullName evidence="11">Protein RING membrane-anchor</fullName>
    </alternativeName>
    <alternativeName>
        <fullName evidence="11">RING-type E3 ubiquitin transferase RMA</fullName>
    </alternativeName>
</protein>
<dbReference type="GO" id="GO:0005789">
    <property type="term" value="C:endoplasmic reticulum membrane"/>
    <property type="evidence" value="ECO:0007669"/>
    <property type="project" value="UniProtKB-SubCell"/>
</dbReference>
<dbReference type="GO" id="GO:0036503">
    <property type="term" value="P:ERAD pathway"/>
    <property type="evidence" value="ECO:0000318"/>
    <property type="project" value="GO_Central"/>
</dbReference>
<dbReference type="InterPro" id="IPR017907">
    <property type="entry name" value="Znf_RING_CS"/>
</dbReference>
<dbReference type="GO" id="GO:0008270">
    <property type="term" value="F:zinc ion binding"/>
    <property type="evidence" value="ECO:0007669"/>
    <property type="project" value="UniProtKB-KW"/>
</dbReference>
<keyword evidence="15" id="KW-1185">Reference proteome</keyword>
<dbReference type="eggNOG" id="KOG0823">
    <property type="taxonomic scope" value="Eukaryota"/>
</dbReference>
<dbReference type="InterPro" id="IPR018957">
    <property type="entry name" value="Znf_C3HC4_RING-type"/>
</dbReference>
<keyword evidence="4 11" id="KW-0808">Transferase</keyword>
<dbReference type="Gene3D" id="3.30.40.10">
    <property type="entry name" value="Zinc/RING finger domain, C3HC4 (zinc finger)"/>
    <property type="match status" value="1"/>
</dbReference>
<dbReference type="GO" id="GO:0006511">
    <property type="term" value="P:ubiquitin-dependent protein catabolic process"/>
    <property type="evidence" value="ECO:0000318"/>
    <property type="project" value="GO_Central"/>
</dbReference>
<accession>A0A251PMH6</accession>
<dbReference type="InterPro" id="IPR013083">
    <property type="entry name" value="Znf_RING/FYVE/PHD"/>
</dbReference>
<evidence type="ECO:0000256" key="12">
    <source>
        <dbReference type="SAM" id="MobiDB-lite"/>
    </source>
</evidence>
<evidence type="ECO:0000256" key="5">
    <source>
        <dbReference type="ARBA" id="ARBA00022723"/>
    </source>
</evidence>
<feature type="region of interest" description="Disordered" evidence="12">
    <location>
        <begin position="162"/>
        <end position="185"/>
    </location>
</feature>
<dbReference type="EMBL" id="CM007654">
    <property type="protein sequence ID" value="ONI12781.1"/>
    <property type="molecule type" value="Genomic_DNA"/>
</dbReference>
<dbReference type="Proteomes" id="UP000006882">
    <property type="component" value="Chromosome G4"/>
</dbReference>
<dbReference type="STRING" id="3760.A0A251PMH6"/>
<dbReference type="SUPFAM" id="SSF57850">
    <property type="entry name" value="RING/U-box"/>
    <property type="match status" value="1"/>
</dbReference>
<dbReference type="InterPro" id="IPR045103">
    <property type="entry name" value="RNF5/RNF185-like"/>
</dbReference>
<dbReference type="GO" id="GO:0061630">
    <property type="term" value="F:ubiquitin protein ligase activity"/>
    <property type="evidence" value="ECO:0000318"/>
    <property type="project" value="GO_Central"/>
</dbReference>
<evidence type="ECO:0000256" key="7">
    <source>
        <dbReference type="ARBA" id="ARBA00022786"/>
    </source>
</evidence>
<keyword evidence="6 10" id="KW-0863">Zinc-finger</keyword>
<evidence type="ECO:0000256" key="11">
    <source>
        <dbReference type="RuleBase" id="RU369090"/>
    </source>
</evidence>
<comment type="pathway">
    <text evidence="3 11">Protein modification; protein ubiquitination.</text>
</comment>
<evidence type="ECO:0000256" key="6">
    <source>
        <dbReference type="ARBA" id="ARBA00022771"/>
    </source>
</evidence>
<keyword evidence="8 11" id="KW-0862">Zinc</keyword>
<dbReference type="GO" id="GO:0016567">
    <property type="term" value="P:protein ubiquitination"/>
    <property type="evidence" value="ECO:0007669"/>
    <property type="project" value="UniProtKB-UniPathway"/>
</dbReference>
<evidence type="ECO:0000256" key="10">
    <source>
        <dbReference type="PROSITE-ProRule" id="PRU00175"/>
    </source>
</evidence>
<evidence type="ECO:0000256" key="1">
    <source>
        <dbReference type="ARBA" id="ARBA00000900"/>
    </source>
</evidence>
<evidence type="ECO:0000313" key="14">
    <source>
        <dbReference type="EMBL" id="ONI12781.1"/>
    </source>
</evidence>
<dbReference type="PANTHER" id="PTHR12313">
    <property type="entry name" value="E3 UBIQUITIN-PROTEIN LIGASE RNF5-RELATED"/>
    <property type="match status" value="1"/>
</dbReference>
<evidence type="ECO:0000256" key="8">
    <source>
        <dbReference type="ARBA" id="ARBA00022833"/>
    </source>
</evidence>